<gene>
    <name evidence="2" type="ORF">OBBRIDRAFT_888829</name>
</gene>
<feature type="compositionally biased region" description="Low complexity" evidence="1">
    <location>
        <begin position="434"/>
        <end position="444"/>
    </location>
</feature>
<accession>A0A8E2AQ35</accession>
<dbReference type="EMBL" id="KV722442">
    <property type="protein sequence ID" value="OCH88846.1"/>
    <property type="molecule type" value="Genomic_DNA"/>
</dbReference>
<protein>
    <submittedName>
        <fullName evidence="2">Uncharacterized protein</fullName>
    </submittedName>
</protein>
<dbReference type="OrthoDB" id="10680325at2759"/>
<proteinExistence type="predicted"/>
<reference evidence="2 3" key="1">
    <citation type="submission" date="2016-07" db="EMBL/GenBank/DDBJ databases">
        <title>Draft genome of the white-rot fungus Obba rivulosa 3A-2.</title>
        <authorList>
            <consortium name="DOE Joint Genome Institute"/>
            <person name="Miettinen O."/>
            <person name="Riley R."/>
            <person name="Acob R."/>
            <person name="Barry K."/>
            <person name="Cullen D."/>
            <person name="De Vries R."/>
            <person name="Hainaut M."/>
            <person name="Hatakka A."/>
            <person name="Henrissat B."/>
            <person name="Hilden K."/>
            <person name="Kuo R."/>
            <person name="Labutti K."/>
            <person name="Lipzen A."/>
            <person name="Makela M.R."/>
            <person name="Sandor L."/>
            <person name="Spatafora J.W."/>
            <person name="Grigoriev I.V."/>
            <person name="Hibbett D.S."/>
        </authorList>
    </citation>
    <scope>NUCLEOTIDE SEQUENCE [LARGE SCALE GENOMIC DNA]</scope>
    <source>
        <strain evidence="2 3">3A-2</strain>
    </source>
</reference>
<evidence type="ECO:0000313" key="3">
    <source>
        <dbReference type="Proteomes" id="UP000250043"/>
    </source>
</evidence>
<dbReference type="Proteomes" id="UP000250043">
    <property type="component" value="Unassembled WGS sequence"/>
</dbReference>
<feature type="region of interest" description="Disordered" evidence="1">
    <location>
        <begin position="434"/>
        <end position="460"/>
    </location>
</feature>
<organism evidence="2 3">
    <name type="scientific">Obba rivulosa</name>
    <dbReference type="NCBI Taxonomy" id="1052685"/>
    <lineage>
        <taxon>Eukaryota</taxon>
        <taxon>Fungi</taxon>
        <taxon>Dikarya</taxon>
        <taxon>Basidiomycota</taxon>
        <taxon>Agaricomycotina</taxon>
        <taxon>Agaricomycetes</taxon>
        <taxon>Polyporales</taxon>
        <taxon>Gelatoporiaceae</taxon>
        <taxon>Obba</taxon>
    </lineage>
</organism>
<sequence length="547" mass="57482">MGCSKSKKYFQKPQKKARHACPVPFCIFKGQKKRAIRRHFERQHSIGNTRGKGKLHNAKVDVCGCGSFSSCRTEGHGHVCSDAQSPQEASKSEVDANTILTGLPPMTSQNYMRLAAELVDQAQNTAPSGQTPGLNSSQAVEIASKILTYVAANMVHSRDDTSVPSLATATPVLGGLRSPSLEYIPDGTPGSPERFMQPQVGAEQPNSPDDFGLYMPHPATFPASPAISYVFSQHPGSSINVATEPQFALALDNNVGVLRSICDTIEAEQISGEYHEIRAALDAATHASASFASQAGIEASEASGAEVNTSNSLQLDLPEAMPTPPSSPYPSGPGQGYSGWAVAAESPAATPECGTPGTPAVHPVTAEWPDDIRDPSTVGDFSQADFDYYLLLFAESAHTSTDQALFSPGPGEFYYAPPAGTPGPSASGAYGWRSLPRSPSLGPSAMPSAGNPEPMSEVRTPSSASSAEVARHLFFSTPNTATSTELGSRTYTLSPSSNETIAQLLFSGNARDNPDAPHTPSTNTEAVQEFLAGDTGFGLGADEDLVF</sequence>
<dbReference type="AlphaFoldDB" id="A0A8E2AQ35"/>
<feature type="region of interest" description="Disordered" evidence="1">
    <location>
        <begin position="302"/>
        <end position="335"/>
    </location>
</feature>
<keyword evidence="3" id="KW-1185">Reference proteome</keyword>
<name>A0A8E2AQ35_9APHY</name>
<evidence type="ECO:0000313" key="2">
    <source>
        <dbReference type="EMBL" id="OCH88846.1"/>
    </source>
</evidence>
<feature type="compositionally biased region" description="Pro residues" evidence="1">
    <location>
        <begin position="321"/>
        <end position="331"/>
    </location>
</feature>
<evidence type="ECO:0000256" key="1">
    <source>
        <dbReference type="SAM" id="MobiDB-lite"/>
    </source>
</evidence>